<comment type="caution">
    <text evidence="2">The sequence shown here is derived from an EMBL/GenBank/DDBJ whole genome shotgun (WGS) entry which is preliminary data.</text>
</comment>
<reference evidence="2 3" key="1">
    <citation type="journal article" date="2019" name="Nat. Ecol. Evol.">
        <title>Megaphylogeny resolves global patterns of mushroom evolution.</title>
        <authorList>
            <person name="Varga T."/>
            <person name="Krizsan K."/>
            <person name="Foldi C."/>
            <person name="Dima B."/>
            <person name="Sanchez-Garcia M."/>
            <person name="Sanchez-Ramirez S."/>
            <person name="Szollosi G.J."/>
            <person name="Szarkandi J.G."/>
            <person name="Papp V."/>
            <person name="Albert L."/>
            <person name="Andreopoulos W."/>
            <person name="Angelini C."/>
            <person name="Antonin V."/>
            <person name="Barry K.W."/>
            <person name="Bougher N.L."/>
            <person name="Buchanan P."/>
            <person name="Buyck B."/>
            <person name="Bense V."/>
            <person name="Catcheside P."/>
            <person name="Chovatia M."/>
            <person name="Cooper J."/>
            <person name="Damon W."/>
            <person name="Desjardin D."/>
            <person name="Finy P."/>
            <person name="Geml J."/>
            <person name="Haridas S."/>
            <person name="Hughes K."/>
            <person name="Justo A."/>
            <person name="Karasinski D."/>
            <person name="Kautmanova I."/>
            <person name="Kiss B."/>
            <person name="Kocsube S."/>
            <person name="Kotiranta H."/>
            <person name="LaButti K.M."/>
            <person name="Lechner B.E."/>
            <person name="Liimatainen K."/>
            <person name="Lipzen A."/>
            <person name="Lukacs Z."/>
            <person name="Mihaltcheva S."/>
            <person name="Morgado L.N."/>
            <person name="Niskanen T."/>
            <person name="Noordeloos M.E."/>
            <person name="Ohm R.A."/>
            <person name="Ortiz-Santana B."/>
            <person name="Ovrebo C."/>
            <person name="Racz N."/>
            <person name="Riley R."/>
            <person name="Savchenko A."/>
            <person name="Shiryaev A."/>
            <person name="Soop K."/>
            <person name="Spirin V."/>
            <person name="Szebenyi C."/>
            <person name="Tomsovsky M."/>
            <person name="Tulloss R.E."/>
            <person name="Uehling J."/>
            <person name="Grigoriev I.V."/>
            <person name="Vagvolgyi C."/>
            <person name="Papp T."/>
            <person name="Martin F.M."/>
            <person name="Miettinen O."/>
            <person name="Hibbett D.S."/>
            <person name="Nagy L.G."/>
        </authorList>
    </citation>
    <scope>NUCLEOTIDE SEQUENCE [LARGE SCALE GENOMIC DNA]</scope>
    <source>
        <strain evidence="2 3">FP101781</strain>
    </source>
</reference>
<sequence>MPVRNSTHTGVYSSPKARRLQRLLAFSFVLSAIVLGTSLGARIGNPWISLSFYTTPSVAGMSIVFDVTLLALTFWQARRGQSANQSKPLLRRQLPFTVRKLSITIAIAFILFWLATAGCLLYFLANFNAMELGREENRKLPAPIVELFLNVAHAIIFGCYAVQSRDVREELLYPIEGSGAIGLHVLNLPTSNA</sequence>
<evidence type="ECO:0000313" key="2">
    <source>
        <dbReference type="EMBL" id="TEB23043.1"/>
    </source>
</evidence>
<evidence type="ECO:0000313" key="3">
    <source>
        <dbReference type="Proteomes" id="UP000298030"/>
    </source>
</evidence>
<proteinExistence type="predicted"/>
<keyword evidence="3" id="KW-1185">Reference proteome</keyword>
<keyword evidence="1" id="KW-0472">Membrane</keyword>
<keyword evidence="1" id="KW-0812">Transmembrane</keyword>
<dbReference type="AlphaFoldDB" id="A0A4Y7SMC8"/>
<dbReference type="Proteomes" id="UP000298030">
    <property type="component" value="Unassembled WGS sequence"/>
</dbReference>
<gene>
    <name evidence="2" type="ORF">FA13DRAFT_1715593</name>
</gene>
<keyword evidence="1" id="KW-1133">Transmembrane helix</keyword>
<feature type="transmembrane region" description="Helical" evidence="1">
    <location>
        <begin position="50"/>
        <end position="75"/>
    </location>
</feature>
<protein>
    <submittedName>
        <fullName evidence="2">Uncharacterized protein</fullName>
    </submittedName>
</protein>
<dbReference type="EMBL" id="QPFP01000082">
    <property type="protein sequence ID" value="TEB23043.1"/>
    <property type="molecule type" value="Genomic_DNA"/>
</dbReference>
<evidence type="ECO:0000256" key="1">
    <source>
        <dbReference type="SAM" id="Phobius"/>
    </source>
</evidence>
<feature type="transmembrane region" description="Helical" evidence="1">
    <location>
        <begin position="101"/>
        <end position="124"/>
    </location>
</feature>
<name>A0A4Y7SMC8_COPMI</name>
<feature type="transmembrane region" description="Helical" evidence="1">
    <location>
        <begin position="144"/>
        <end position="162"/>
    </location>
</feature>
<organism evidence="2 3">
    <name type="scientific">Coprinellus micaceus</name>
    <name type="common">Glistening ink-cap mushroom</name>
    <name type="synonym">Coprinus micaceus</name>
    <dbReference type="NCBI Taxonomy" id="71717"/>
    <lineage>
        <taxon>Eukaryota</taxon>
        <taxon>Fungi</taxon>
        <taxon>Dikarya</taxon>
        <taxon>Basidiomycota</taxon>
        <taxon>Agaricomycotina</taxon>
        <taxon>Agaricomycetes</taxon>
        <taxon>Agaricomycetidae</taxon>
        <taxon>Agaricales</taxon>
        <taxon>Agaricineae</taxon>
        <taxon>Psathyrellaceae</taxon>
        <taxon>Coprinellus</taxon>
    </lineage>
</organism>
<accession>A0A4Y7SMC8</accession>